<proteinExistence type="predicted"/>
<evidence type="ECO:0000313" key="1">
    <source>
        <dbReference type="EMBL" id="EKE27286.1"/>
    </source>
</evidence>
<protein>
    <submittedName>
        <fullName evidence="1">Uncharacterized protein</fullName>
    </submittedName>
</protein>
<organism evidence="1">
    <name type="scientific">uncultured bacterium</name>
    <name type="common">gcode 4</name>
    <dbReference type="NCBI Taxonomy" id="1234023"/>
    <lineage>
        <taxon>Bacteria</taxon>
        <taxon>environmental samples</taxon>
    </lineage>
</organism>
<comment type="caution">
    <text evidence="1">The sequence shown here is derived from an EMBL/GenBank/DDBJ whole genome shotgun (WGS) entry which is preliminary data.</text>
</comment>
<sequence length="565" mass="68592">MNGILDQISEICVKRPWFLTPDLLTKIVWLWKKEVLNILELIKNWKDLETVIKAIDKSKSRVCEIINNTWKSSWKTLASKNKKNSENRTAVKWKKKSLEKNPKKAIKSKIEWIDTVPEDELLLFFKKDITALLEMKDEADLIKDDDIDLWKIILGFKEIHLKYEKKFTLMMLNSFMYYLRKRIQLKAKKNEEHIEELLAFLDGHIWSLISISDWKACWDFLFWFKAFRSKNLRKESFNRITEKMISLDREFSCADIAKSIYWLKMMNDNQVNKDFFVSMATRLKEVKWDFSMQLIIMIFLWIRNMSHCSVPISLLETLWDWIASMKERLTSRDLDTILWWLRYFTFVPPRLQRAIIDKCKLWIEWLDSEKISRIRDIILRLKCWHRFCRAVYRLACDSKEAFHMTEDDFMRWDEEDMTPLIIEKQEEEEVTFTIDEIKETLTQINWNASLSELSYLIHALRHHSEHPERVEIFDTIAEKIRLTKDKFFSYDFQRIIYALTEMWEISFNFSDSLIEKWRKWGVKWEKDLNKKEMKQVINSLEIGEYERWELLFLLQGYPRVFSILK</sequence>
<accession>K2F7Z4</accession>
<dbReference type="AlphaFoldDB" id="K2F7Z4"/>
<name>K2F7Z4_9BACT</name>
<gene>
    <name evidence="1" type="ORF">ACD_3C00226G0005</name>
</gene>
<reference evidence="1" key="1">
    <citation type="journal article" date="2012" name="Science">
        <title>Fermentation, hydrogen, and sulfur metabolism in multiple uncultivated bacterial phyla.</title>
        <authorList>
            <person name="Wrighton K.C."/>
            <person name="Thomas B.C."/>
            <person name="Sharon I."/>
            <person name="Miller C.S."/>
            <person name="Castelle C.J."/>
            <person name="VerBerkmoes N.C."/>
            <person name="Wilkins M.J."/>
            <person name="Hettich R.L."/>
            <person name="Lipton M.S."/>
            <person name="Williams K.H."/>
            <person name="Long P.E."/>
            <person name="Banfield J.F."/>
        </authorList>
    </citation>
    <scope>NUCLEOTIDE SEQUENCE [LARGE SCALE GENOMIC DNA]</scope>
</reference>
<dbReference type="EMBL" id="AMFJ01000500">
    <property type="protein sequence ID" value="EKE27286.1"/>
    <property type="molecule type" value="Genomic_DNA"/>
</dbReference>